<reference evidence="2 3" key="1">
    <citation type="journal article" date="2023" name="G3 (Bethesda)">
        <title>A chromosome-level genome assembly of Zasmidium syzygii isolated from banana leaves.</title>
        <authorList>
            <person name="van Westerhoven A.C."/>
            <person name="Mehrabi R."/>
            <person name="Talebi R."/>
            <person name="Steentjes M.B.F."/>
            <person name="Corcolon B."/>
            <person name="Chong P.A."/>
            <person name="Kema G.H.J."/>
            <person name="Seidl M.F."/>
        </authorList>
    </citation>
    <scope>NUCLEOTIDE SEQUENCE [LARGE SCALE GENOMIC DNA]</scope>
    <source>
        <strain evidence="2 3">P124</strain>
    </source>
</reference>
<dbReference type="EMBL" id="JAXOVC010000008">
    <property type="protein sequence ID" value="KAK4498059.1"/>
    <property type="molecule type" value="Genomic_DNA"/>
</dbReference>
<sequence>MAPTQASAASYGRVEYSPREHTKSWRETTCLFMVPRDELIETEALEMVEQLREMTKNPEQRVPRLRHHAQRSRRPTAPRGIFPFLDLPAEIRNKIYRYILPRLSIQRLRCFTTPALSRVCQQLRHETLAVFFYLNTFVAEVKSSFSGCSNPASGMGKPCYIESNGSLFQWLGRLGIAEDVNPLSWVYYANTAFFRNIDIVLLNPNDSSAGEAKHEPAVLSFRSGPLVRISFHVGVDKGCSILECYYIRELLKRAQKVMLRHSRKTGPQGLSFQSLQAVAAVFRFKQGERLIVKSVAKRPQKAVHEAPAESAQ</sequence>
<proteinExistence type="predicted"/>
<feature type="compositionally biased region" description="Basic residues" evidence="1">
    <location>
        <begin position="63"/>
        <end position="76"/>
    </location>
</feature>
<accession>A0ABR0E9R3</accession>
<evidence type="ECO:0000256" key="1">
    <source>
        <dbReference type="SAM" id="MobiDB-lite"/>
    </source>
</evidence>
<organism evidence="2 3">
    <name type="scientific">Zasmidium cellare</name>
    <name type="common">Wine cellar mold</name>
    <name type="synonym">Racodium cellare</name>
    <dbReference type="NCBI Taxonomy" id="395010"/>
    <lineage>
        <taxon>Eukaryota</taxon>
        <taxon>Fungi</taxon>
        <taxon>Dikarya</taxon>
        <taxon>Ascomycota</taxon>
        <taxon>Pezizomycotina</taxon>
        <taxon>Dothideomycetes</taxon>
        <taxon>Dothideomycetidae</taxon>
        <taxon>Mycosphaerellales</taxon>
        <taxon>Mycosphaerellaceae</taxon>
        <taxon>Zasmidium</taxon>
    </lineage>
</organism>
<evidence type="ECO:0000313" key="3">
    <source>
        <dbReference type="Proteomes" id="UP001305779"/>
    </source>
</evidence>
<protein>
    <recommendedName>
        <fullName evidence="4">F-box domain-containing protein</fullName>
    </recommendedName>
</protein>
<evidence type="ECO:0008006" key="4">
    <source>
        <dbReference type="Google" id="ProtNLM"/>
    </source>
</evidence>
<keyword evidence="3" id="KW-1185">Reference proteome</keyword>
<dbReference type="Proteomes" id="UP001305779">
    <property type="component" value="Unassembled WGS sequence"/>
</dbReference>
<comment type="caution">
    <text evidence="2">The sequence shown here is derived from an EMBL/GenBank/DDBJ whole genome shotgun (WGS) entry which is preliminary data.</text>
</comment>
<feature type="region of interest" description="Disordered" evidence="1">
    <location>
        <begin position="55"/>
        <end position="77"/>
    </location>
</feature>
<gene>
    <name evidence="2" type="ORF">PRZ48_010715</name>
</gene>
<name>A0ABR0E9R3_ZASCE</name>
<dbReference type="PANTHER" id="PTHR42085">
    <property type="entry name" value="F-BOX DOMAIN-CONTAINING PROTEIN"/>
    <property type="match status" value="1"/>
</dbReference>
<evidence type="ECO:0000313" key="2">
    <source>
        <dbReference type="EMBL" id="KAK4498059.1"/>
    </source>
</evidence>
<dbReference type="InterPro" id="IPR038883">
    <property type="entry name" value="AN11006-like"/>
</dbReference>
<dbReference type="PANTHER" id="PTHR42085:SF2">
    <property type="entry name" value="F-BOX DOMAIN-CONTAINING PROTEIN"/>
    <property type="match status" value="1"/>
</dbReference>